<accession>A0A6S7KAY2</accession>
<gene>
    <name evidence="1" type="ORF">PACLA_8A001812</name>
</gene>
<sequence>EKIVCDLFGCQKIFTSVASYEAHYGSFHRNICLECHRSFPSNFLLDLHILENHDVLFKLMSNAKYTHRCLVESCPDKFSNDDERKEHLVTVHKYPANFRFNRPTRKQRKLTDASEDMEITSNMNIQANVTTTRTESSTDSMEVADEHVLEKRRVPKGICFGRGSMMAFQRKGQSRRGRK</sequence>
<dbReference type="PROSITE" id="PS00028">
    <property type="entry name" value="ZINC_FINGER_C2H2_1"/>
    <property type="match status" value="2"/>
</dbReference>
<dbReference type="Pfam" id="PF12874">
    <property type="entry name" value="zf-met"/>
    <property type="match status" value="1"/>
</dbReference>
<organism evidence="1 2">
    <name type="scientific">Paramuricea clavata</name>
    <name type="common">Red gorgonian</name>
    <name type="synonym">Violescent sea-whip</name>
    <dbReference type="NCBI Taxonomy" id="317549"/>
    <lineage>
        <taxon>Eukaryota</taxon>
        <taxon>Metazoa</taxon>
        <taxon>Cnidaria</taxon>
        <taxon>Anthozoa</taxon>
        <taxon>Octocorallia</taxon>
        <taxon>Malacalcyonacea</taxon>
        <taxon>Plexauridae</taxon>
        <taxon>Paramuricea</taxon>
    </lineage>
</organism>
<dbReference type="InterPro" id="IPR039258">
    <property type="entry name" value="ZNF511"/>
</dbReference>
<feature type="non-terminal residue" evidence="1">
    <location>
        <position position="179"/>
    </location>
</feature>
<proteinExistence type="predicted"/>
<dbReference type="OrthoDB" id="18440at2759"/>
<keyword evidence="2" id="KW-1185">Reference proteome</keyword>
<dbReference type="InterPro" id="IPR013087">
    <property type="entry name" value="Znf_C2H2_type"/>
</dbReference>
<evidence type="ECO:0000313" key="2">
    <source>
        <dbReference type="Proteomes" id="UP001152795"/>
    </source>
</evidence>
<protein>
    <submittedName>
        <fullName evidence="1">Zinc finger 511</fullName>
    </submittedName>
</protein>
<dbReference type="Proteomes" id="UP001152795">
    <property type="component" value="Unassembled WGS sequence"/>
</dbReference>
<dbReference type="PANTHER" id="PTHR21354">
    <property type="entry name" value="ZINC FINGER PROTEIN 511"/>
    <property type="match status" value="1"/>
</dbReference>
<reference evidence="1" key="1">
    <citation type="submission" date="2020-04" db="EMBL/GenBank/DDBJ databases">
        <authorList>
            <person name="Alioto T."/>
            <person name="Alioto T."/>
            <person name="Gomez Garrido J."/>
        </authorList>
    </citation>
    <scope>NUCLEOTIDE SEQUENCE</scope>
    <source>
        <strain evidence="1">A484AB</strain>
    </source>
</reference>
<dbReference type="PANTHER" id="PTHR21354:SF0">
    <property type="entry name" value="ZINC FINGER PROTEIN 511"/>
    <property type="match status" value="1"/>
</dbReference>
<dbReference type="SMART" id="SM00355">
    <property type="entry name" value="ZnF_C2H2"/>
    <property type="match status" value="3"/>
</dbReference>
<evidence type="ECO:0000313" key="1">
    <source>
        <dbReference type="EMBL" id="CAB4024812.1"/>
    </source>
</evidence>
<comment type="caution">
    <text evidence="1">The sequence shown here is derived from an EMBL/GenBank/DDBJ whole genome shotgun (WGS) entry which is preliminary data.</text>
</comment>
<dbReference type="AlphaFoldDB" id="A0A6S7KAY2"/>
<dbReference type="EMBL" id="CACRXK020013250">
    <property type="protein sequence ID" value="CAB4024812.1"/>
    <property type="molecule type" value="Genomic_DNA"/>
</dbReference>
<name>A0A6S7KAY2_PARCT</name>